<dbReference type="GO" id="GO:0003774">
    <property type="term" value="F:cytoskeletal motor activity"/>
    <property type="evidence" value="ECO:0007669"/>
    <property type="project" value="InterPro"/>
</dbReference>
<dbReference type="GO" id="GO:0005886">
    <property type="term" value="C:plasma membrane"/>
    <property type="evidence" value="ECO:0007669"/>
    <property type="project" value="UniProtKB-SubCell"/>
</dbReference>
<dbReference type="PIRSF" id="PIRSF002888">
    <property type="entry name" value="FliM"/>
    <property type="match status" value="1"/>
</dbReference>
<keyword evidence="16" id="KW-1185">Reference proteome</keyword>
<dbReference type="InterPro" id="IPR036429">
    <property type="entry name" value="SpoA-like_sf"/>
</dbReference>
<evidence type="ECO:0000259" key="14">
    <source>
        <dbReference type="Pfam" id="PF01052"/>
    </source>
</evidence>
<dbReference type="InterPro" id="IPR028976">
    <property type="entry name" value="CheC-like_sf"/>
</dbReference>
<dbReference type="PATRIC" id="fig|433924.3.peg.4698"/>
<evidence type="ECO:0000256" key="1">
    <source>
        <dbReference type="ARBA" id="ARBA00004117"/>
    </source>
</evidence>
<comment type="caution">
    <text evidence="15">The sequence shown here is derived from an EMBL/GenBank/DDBJ whole genome shotgun (WGS) entry which is preliminary data.</text>
</comment>
<feature type="region of interest" description="Disordered" evidence="13">
    <location>
        <begin position="1"/>
        <end position="27"/>
    </location>
</feature>
<evidence type="ECO:0000313" key="15">
    <source>
        <dbReference type="EMBL" id="KTT20878.1"/>
    </source>
</evidence>
<feature type="domain" description="Flagellar motor switch protein FliN-like C-terminal" evidence="14">
    <location>
        <begin position="242"/>
        <end position="309"/>
    </location>
</feature>
<proteinExistence type="inferred from homology"/>
<keyword evidence="8" id="KW-0283">Flagellar rotation</keyword>
<evidence type="ECO:0000256" key="5">
    <source>
        <dbReference type="ARBA" id="ARBA00022475"/>
    </source>
</evidence>
<name>A0A147GT97_9BURK</name>
<keyword evidence="10" id="KW-0975">Bacterial flagellum</keyword>
<dbReference type="GO" id="GO:0050918">
    <property type="term" value="P:positive chemotaxis"/>
    <property type="evidence" value="ECO:0007669"/>
    <property type="project" value="TreeGrafter"/>
</dbReference>
<evidence type="ECO:0000256" key="12">
    <source>
        <dbReference type="NCBIfam" id="TIGR01397"/>
    </source>
</evidence>
<dbReference type="GO" id="GO:0071978">
    <property type="term" value="P:bacterial-type flagellum-dependent swarming motility"/>
    <property type="evidence" value="ECO:0007669"/>
    <property type="project" value="TreeGrafter"/>
</dbReference>
<dbReference type="OrthoDB" id="9806941at2"/>
<dbReference type="InterPro" id="IPR001689">
    <property type="entry name" value="Flag_FliM"/>
</dbReference>
<comment type="similarity">
    <text evidence="3">Belongs to the FliM family.</text>
</comment>
<dbReference type="SUPFAM" id="SSF101801">
    <property type="entry name" value="Surface presentation of antigens (SPOA)"/>
    <property type="match status" value="1"/>
</dbReference>
<dbReference type="Pfam" id="PF01052">
    <property type="entry name" value="FliMN_C"/>
    <property type="match status" value="1"/>
</dbReference>
<evidence type="ECO:0000256" key="3">
    <source>
        <dbReference type="ARBA" id="ARBA00011049"/>
    </source>
</evidence>
<dbReference type="NCBIfam" id="TIGR01397">
    <property type="entry name" value="fliM_switch"/>
    <property type="match status" value="1"/>
</dbReference>
<protein>
    <recommendedName>
        <fullName evidence="4 12">Flagellar motor switch protein FliM</fullName>
    </recommendedName>
</protein>
<dbReference type="PRINTS" id="PR00955">
    <property type="entry name" value="FLGMOTORFLIM"/>
</dbReference>
<evidence type="ECO:0000256" key="2">
    <source>
        <dbReference type="ARBA" id="ARBA00004417"/>
    </source>
</evidence>
<dbReference type="PANTHER" id="PTHR30034:SF3">
    <property type="entry name" value="FLAGELLAR MOTOR SWITCH PROTEIN FLIM"/>
    <property type="match status" value="1"/>
</dbReference>
<dbReference type="Gene3D" id="2.30.330.10">
    <property type="entry name" value="SpoA-like"/>
    <property type="match status" value="1"/>
</dbReference>
<evidence type="ECO:0000256" key="4">
    <source>
        <dbReference type="ARBA" id="ARBA00021898"/>
    </source>
</evidence>
<evidence type="ECO:0000256" key="7">
    <source>
        <dbReference type="ARBA" id="ARBA00022519"/>
    </source>
</evidence>
<evidence type="ECO:0000256" key="13">
    <source>
        <dbReference type="SAM" id="MobiDB-lite"/>
    </source>
</evidence>
<dbReference type="InterPro" id="IPR001543">
    <property type="entry name" value="FliN-like_C"/>
</dbReference>
<dbReference type="EMBL" id="LDSL01000075">
    <property type="protein sequence ID" value="KTT20878.1"/>
    <property type="molecule type" value="Genomic_DNA"/>
</dbReference>
<comment type="subcellular location">
    <subcellularLocation>
        <location evidence="1">Bacterial flagellum basal body</location>
    </subcellularLocation>
    <subcellularLocation>
        <location evidence="2">Cell inner membrane</location>
        <topology evidence="2">Peripheral membrane protein</topology>
    </subcellularLocation>
</comment>
<feature type="compositionally biased region" description="Low complexity" evidence="13">
    <location>
        <begin position="18"/>
        <end position="27"/>
    </location>
</feature>
<organism evidence="15 16">
    <name type="scientific">Pseudacidovorax intermedius</name>
    <dbReference type="NCBI Taxonomy" id="433924"/>
    <lineage>
        <taxon>Bacteria</taxon>
        <taxon>Pseudomonadati</taxon>
        <taxon>Pseudomonadota</taxon>
        <taxon>Betaproteobacteria</taxon>
        <taxon>Burkholderiales</taxon>
        <taxon>Comamonadaceae</taxon>
        <taxon>Pseudacidovorax</taxon>
    </lineage>
</organism>
<dbReference type="Pfam" id="PF02154">
    <property type="entry name" value="FliM"/>
    <property type="match status" value="1"/>
</dbReference>
<evidence type="ECO:0000256" key="9">
    <source>
        <dbReference type="ARBA" id="ARBA00023136"/>
    </source>
</evidence>
<sequence>MSDQDPSADTPPERAPDDGALPSSLDLLPSDRRVRQPLPMLDVINERFVRHLGQGLFNLARRSATLGAASVQVRRWEEVMADYTGETALPACFAVLGLQPLRGNALVACDSGFVSALVDALYGGGGTVNTPIERDFSPTEQRVIQRAMTILGQEYGRAWKDVYPLTPTFVRHERLAAFTGVATPQDALVVTTLSVAMGTYEGQLRLCVPYSSLEPIRDVLYGPQQATALAEDRRWVGQLAREIQAAEVTLVAELAQAELSVADLLAMKPGDFIHLDRQPMVLATIEGAPVFACRYGTHNDRYALRIEQHLGSQGAFHEQ</sequence>
<keyword evidence="9" id="KW-0472">Membrane</keyword>
<dbReference type="Gene3D" id="3.40.1550.10">
    <property type="entry name" value="CheC-like"/>
    <property type="match status" value="1"/>
</dbReference>
<comment type="function">
    <text evidence="11">FliM is one of three proteins (FliG, FliN, FliM) that forms the rotor-mounted switch complex (C ring), located at the base of the basal body. This complex interacts with the CheY and CheZ chemotaxis proteins, in addition to contacting components of the motor that determine the direction of flagellar rotation.</text>
</comment>
<keyword evidence="5" id="KW-1003">Cell membrane</keyword>
<dbReference type="CDD" id="cd17908">
    <property type="entry name" value="FliM"/>
    <property type="match status" value="1"/>
</dbReference>
<dbReference type="PANTHER" id="PTHR30034">
    <property type="entry name" value="FLAGELLAR MOTOR SWITCH PROTEIN FLIM"/>
    <property type="match status" value="1"/>
</dbReference>
<accession>A0A147GT97</accession>
<evidence type="ECO:0000256" key="6">
    <source>
        <dbReference type="ARBA" id="ARBA00022500"/>
    </source>
</evidence>
<dbReference type="GO" id="GO:0009425">
    <property type="term" value="C:bacterial-type flagellum basal body"/>
    <property type="evidence" value="ECO:0007669"/>
    <property type="project" value="UniProtKB-SubCell"/>
</dbReference>
<dbReference type="Proteomes" id="UP000072741">
    <property type="component" value="Unassembled WGS sequence"/>
</dbReference>
<dbReference type="SUPFAM" id="SSF103039">
    <property type="entry name" value="CheC-like"/>
    <property type="match status" value="1"/>
</dbReference>
<evidence type="ECO:0000256" key="11">
    <source>
        <dbReference type="ARBA" id="ARBA00025044"/>
    </source>
</evidence>
<keyword evidence="6" id="KW-0145">Chemotaxis</keyword>
<keyword evidence="7" id="KW-0997">Cell inner membrane</keyword>
<dbReference type="AlphaFoldDB" id="A0A147GT97"/>
<evidence type="ECO:0000256" key="8">
    <source>
        <dbReference type="ARBA" id="ARBA00022779"/>
    </source>
</evidence>
<reference evidence="15 16" key="1">
    <citation type="journal article" date="2016" name="Front. Microbiol.">
        <title>Genomic Resource of Rice Seed Associated Bacteria.</title>
        <authorList>
            <person name="Midha S."/>
            <person name="Bansal K."/>
            <person name="Sharma S."/>
            <person name="Kumar N."/>
            <person name="Patil P.P."/>
            <person name="Chaudhry V."/>
            <person name="Patil P.B."/>
        </authorList>
    </citation>
    <scope>NUCLEOTIDE SEQUENCE [LARGE SCALE GENOMIC DNA]</scope>
    <source>
        <strain evidence="15 16">NS331</strain>
    </source>
</reference>
<evidence type="ECO:0000313" key="16">
    <source>
        <dbReference type="Proteomes" id="UP000072741"/>
    </source>
</evidence>
<gene>
    <name evidence="15" type="ORF">NS331_13205</name>
</gene>
<dbReference type="RefSeq" id="WP_058642447.1">
    <property type="nucleotide sequence ID" value="NZ_LDSL01000075.1"/>
</dbReference>
<evidence type="ECO:0000256" key="10">
    <source>
        <dbReference type="ARBA" id="ARBA00023143"/>
    </source>
</evidence>